<dbReference type="VEuPathDB" id="FungiDB:P174DRAFT_200686"/>
<dbReference type="AlphaFoldDB" id="A0A2I1C4C8"/>
<protein>
    <submittedName>
        <fullName evidence="1">Uncharacterized protein</fullName>
    </submittedName>
</protein>
<reference evidence="2" key="1">
    <citation type="journal article" date="2018" name="Proc. Natl. Acad. Sci. U.S.A.">
        <title>Linking secondary metabolites to gene clusters through genome sequencing of six diverse Aspergillus species.</title>
        <authorList>
            <person name="Kaerboelling I."/>
            <person name="Vesth T.C."/>
            <person name="Frisvad J.C."/>
            <person name="Nybo J.L."/>
            <person name="Theobald S."/>
            <person name="Kuo A."/>
            <person name="Bowyer P."/>
            <person name="Matsuda Y."/>
            <person name="Mondo S."/>
            <person name="Lyhne E.K."/>
            <person name="Kogle M.E."/>
            <person name="Clum A."/>
            <person name="Lipzen A."/>
            <person name="Salamov A."/>
            <person name="Ngan C.Y."/>
            <person name="Daum C."/>
            <person name="Chiniquy J."/>
            <person name="Barry K."/>
            <person name="LaButti K."/>
            <person name="Haridas S."/>
            <person name="Simmons B.A."/>
            <person name="Magnuson J.K."/>
            <person name="Mortensen U.H."/>
            <person name="Larsen T.O."/>
            <person name="Grigoriev I.V."/>
            <person name="Baker S.E."/>
            <person name="Andersen M.R."/>
        </authorList>
    </citation>
    <scope>NUCLEOTIDE SEQUENCE [LARGE SCALE GENOMIC DNA]</scope>
    <source>
        <strain evidence="2">IBT 16806</strain>
    </source>
</reference>
<dbReference type="RefSeq" id="XP_024681063.1">
    <property type="nucleotide sequence ID" value="XM_024821317.1"/>
</dbReference>
<evidence type="ECO:0000313" key="1">
    <source>
        <dbReference type="EMBL" id="PKX92468.1"/>
    </source>
</evidence>
<accession>A0A2I1C4C8</accession>
<evidence type="ECO:0000313" key="2">
    <source>
        <dbReference type="Proteomes" id="UP000234474"/>
    </source>
</evidence>
<dbReference type="Proteomes" id="UP000234474">
    <property type="component" value="Unassembled WGS sequence"/>
</dbReference>
<organism evidence="1 2">
    <name type="scientific">Aspergillus novofumigatus (strain IBT 16806)</name>
    <dbReference type="NCBI Taxonomy" id="1392255"/>
    <lineage>
        <taxon>Eukaryota</taxon>
        <taxon>Fungi</taxon>
        <taxon>Dikarya</taxon>
        <taxon>Ascomycota</taxon>
        <taxon>Pezizomycotina</taxon>
        <taxon>Eurotiomycetes</taxon>
        <taxon>Eurotiomycetidae</taxon>
        <taxon>Eurotiales</taxon>
        <taxon>Aspergillaceae</taxon>
        <taxon>Aspergillus</taxon>
        <taxon>Aspergillus subgen. Fumigati</taxon>
    </lineage>
</organism>
<dbReference type="EMBL" id="MSZS01000005">
    <property type="protein sequence ID" value="PKX92468.1"/>
    <property type="molecule type" value="Genomic_DNA"/>
</dbReference>
<gene>
    <name evidence="1" type="ORF">P174DRAFT_200686</name>
</gene>
<name>A0A2I1C4C8_ASPN1</name>
<sequence length="168" mass="19184">MCLWNARAGKNARPRQQCKETAWLLGSRHTHSSRSSQSRGMIYEKDLCDCPHAKFSKIILPYTRNGSPLAEGRTNSRLRPSWLADFALSRSDLELFRKVLNENQPLGGTNQLCHGVIRSLFSAEKQLMWLASPLSMIRRRNLVPRVRVFIPSQFLCSPKSSLCPIAMW</sequence>
<dbReference type="GeneID" id="36528643"/>
<comment type="caution">
    <text evidence="1">The sequence shown here is derived from an EMBL/GenBank/DDBJ whole genome shotgun (WGS) entry which is preliminary data.</text>
</comment>
<keyword evidence="2" id="KW-1185">Reference proteome</keyword>
<proteinExistence type="predicted"/>